<dbReference type="EMBL" id="CP000482">
    <property type="protein sequence ID" value="ABK98178.1"/>
    <property type="molecule type" value="Genomic_DNA"/>
</dbReference>
<dbReference type="InterPro" id="IPR005490">
    <property type="entry name" value="LD_TPept_cat_dom"/>
</dbReference>
<dbReference type="GO" id="GO:0016740">
    <property type="term" value="F:transferase activity"/>
    <property type="evidence" value="ECO:0007669"/>
    <property type="project" value="InterPro"/>
</dbReference>
<dbReference type="HOGENOM" id="CLU_068009_2_0_7"/>
<dbReference type="Proteomes" id="UP000006732">
    <property type="component" value="Chromosome"/>
</dbReference>
<name>A1ALF8_PELPD</name>
<feature type="chain" id="PRO_5002631777" description="L,D-TPase catalytic domain-containing protein" evidence="2">
    <location>
        <begin position="27"/>
        <end position="275"/>
    </location>
</feature>
<dbReference type="GO" id="GO:0071555">
    <property type="term" value="P:cell wall organization"/>
    <property type="evidence" value="ECO:0007669"/>
    <property type="project" value="UniProtKB-UniRule"/>
</dbReference>
<evidence type="ECO:0000256" key="1">
    <source>
        <dbReference type="PROSITE-ProRule" id="PRU01373"/>
    </source>
</evidence>
<dbReference type="KEGG" id="ppd:Ppro_0547"/>
<feature type="active site" description="Proton donor/acceptor" evidence="1">
    <location>
        <position position="195"/>
    </location>
</feature>
<sequence length="275" mass="29981">MKKRKLGGYVLSAVLLCILSIGSVSAARSPEGTPAGWMEASLDTLAHGSSQVVLVTGDDSRGFRATLHALERRGGAWRYAFPSLPALIGEKGFAPPGGKREGDLRTPTGVFALRRTFGYAPEIPTRMPYFWVGKDDLWVDDPSSADYNRWVKRGETSASSFEVMKLDDDRYRYAIVVEYNTDPVVRGAGSAIFIHVRLGEGEATRGCVALAEESMVKVLAWLDPAASPVVVLGTRELLVELARRAGHRTATEEAGSAHGFCPCLRESWRLDPQAR</sequence>
<comment type="pathway">
    <text evidence="1">Cell wall biogenesis; peptidoglycan biosynthesis.</text>
</comment>
<reference evidence="4 5" key="1">
    <citation type="submission" date="2006-10" db="EMBL/GenBank/DDBJ databases">
        <title>Complete sequence of chromosome of Pelobacter propionicus DSM 2379.</title>
        <authorList>
            <consortium name="US DOE Joint Genome Institute"/>
            <person name="Copeland A."/>
            <person name="Lucas S."/>
            <person name="Lapidus A."/>
            <person name="Barry K."/>
            <person name="Detter J.C."/>
            <person name="Glavina del Rio T."/>
            <person name="Hammon N."/>
            <person name="Israni S."/>
            <person name="Dalin E."/>
            <person name="Tice H."/>
            <person name="Pitluck S."/>
            <person name="Saunders E."/>
            <person name="Brettin T."/>
            <person name="Bruce D."/>
            <person name="Han C."/>
            <person name="Tapia R."/>
            <person name="Schmutz J."/>
            <person name="Larimer F."/>
            <person name="Land M."/>
            <person name="Hauser L."/>
            <person name="Kyrpides N."/>
            <person name="Kim E."/>
            <person name="Lovley D."/>
            <person name="Richardson P."/>
        </authorList>
    </citation>
    <scope>NUCLEOTIDE SEQUENCE [LARGE SCALE GENOMIC DNA]</scope>
    <source>
        <strain evidence="5">DSM 2379 / NBRC 103807 / OttBd1</strain>
    </source>
</reference>
<organism evidence="4 5">
    <name type="scientific">Pelobacter propionicus (strain DSM 2379 / NBRC 103807 / OttBd1)</name>
    <dbReference type="NCBI Taxonomy" id="338966"/>
    <lineage>
        <taxon>Bacteria</taxon>
        <taxon>Pseudomonadati</taxon>
        <taxon>Thermodesulfobacteriota</taxon>
        <taxon>Desulfuromonadia</taxon>
        <taxon>Desulfuromonadales</taxon>
        <taxon>Desulfuromonadaceae</taxon>
        <taxon>Pelobacter</taxon>
    </lineage>
</organism>
<dbReference type="AlphaFoldDB" id="A1ALF8"/>
<keyword evidence="1" id="KW-0573">Peptidoglycan synthesis</keyword>
<feature type="active site" description="Nucleophile" evidence="1">
    <location>
        <position position="207"/>
    </location>
</feature>
<dbReference type="RefSeq" id="WP_011734491.1">
    <property type="nucleotide sequence ID" value="NC_008609.1"/>
</dbReference>
<dbReference type="Pfam" id="PF03734">
    <property type="entry name" value="YkuD"/>
    <property type="match status" value="1"/>
</dbReference>
<feature type="signal peptide" evidence="2">
    <location>
        <begin position="1"/>
        <end position="26"/>
    </location>
</feature>
<protein>
    <recommendedName>
        <fullName evidence="3">L,D-TPase catalytic domain-containing protein</fullName>
    </recommendedName>
</protein>
<dbReference type="STRING" id="338966.Ppro_0547"/>
<proteinExistence type="predicted"/>
<dbReference type="PANTHER" id="PTHR38589:SF1">
    <property type="entry name" value="BLR0621 PROTEIN"/>
    <property type="match status" value="1"/>
</dbReference>
<dbReference type="eggNOG" id="COG3786">
    <property type="taxonomic scope" value="Bacteria"/>
</dbReference>
<keyword evidence="2" id="KW-0732">Signal</keyword>
<feature type="domain" description="L,D-TPase catalytic" evidence="3">
    <location>
        <begin position="52"/>
        <end position="232"/>
    </location>
</feature>
<keyword evidence="1" id="KW-0961">Cell wall biogenesis/degradation</keyword>
<accession>A1ALF8</accession>
<dbReference type="GO" id="GO:0009252">
    <property type="term" value="P:peptidoglycan biosynthetic process"/>
    <property type="evidence" value="ECO:0007669"/>
    <property type="project" value="UniProtKB-KW"/>
</dbReference>
<dbReference type="GO" id="GO:0008360">
    <property type="term" value="P:regulation of cell shape"/>
    <property type="evidence" value="ECO:0007669"/>
    <property type="project" value="UniProtKB-UniRule"/>
</dbReference>
<evidence type="ECO:0000256" key="2">
    <source>
        <dbReference type="SAM" id="SignalP"/>
    </source>
</evidence>
<keyword evidence="1" id="KW-0133">Cell shape</keyword>
<dbReference type="PANTHER" id="PTHR38589">
    <property type="entry name" value="BLR0621 PROTEIN"/>
    <property type="match status" value="1"/>
</dbReference>
<evidence type="ECO:0000313" key="4">
    <source>
        <dbReference type="EMBL" id="ABK98178.1"/>
    </source>
</evidence>
<evidence type="ECO:0000259" key="3">
    <source>
        <dbReference type="PROSITE" id="PS52029"/>
    </source>
</evidence>
<dbReference type="PROSITE" id="PS52029">
    <property type="entry name" value="LD_TPASE"/>
    <property type="match status" value="1"/>
</dbReference>
<evidence type="ECO:0000313" key="5">
    <source>
        <dbReference type="Proteomes" id="UP000006732"/>
    </source>
</evidence>
<keyword evidence="5" id="KW-1185">Reference proteome</keyword>
<gene>
    <name evidence="4" type="ordered locus">Ppro_0547</name>
</gene>